<gene>
    <name evidence="2" type="ORF">M427DRAFT_50061</name>
</gene>
<dbReference type="EMBL" id="KQ965897">
    <property type="protein sequence ID" value="KXS09029.1"/>
    <property type="molecule type" value="Genomic_DNA"/>
</dbReference>
<feature type="compositionally biased region" description="Acidic residues" evidence="1">
    <location>
        <begin position="452"/>
        <end position="465"/>
    </location>
</feature>
<dbReference type="Proteomes" id="UP000070544">
    <property type="component" value="Unassembled WGS sequence"/>
</dbReference>
<feature type="region of interest" description="Disordered" evidence="1">
    <location>
        <begin position="1"/>
        <end position="32"/>
    </location>
</feature>
<evidence type="ECO:0000313" key="2">
    <source>
        <dbReference type="EMBL" id="KXS09029.1"/>
    </source>
</evidence>
<feature type="region of interest" description="Disordered" evidence="1">
    <location>
        <begin position="452"/>
        <end position="475"/>
    </location>
</feature>
<name>A0A138ZWZ0_GONPJ</name>
<evidence type="ECO:0000256" key="1">
    <source>
        <dbReference type="SAM" id="MobiDB-lite"/>
    </source>
</evidence>
<evidence type="ECO:0000313" key="3">
    <source>
        <dbReference type="Proteomes" id="UP000070544"/>
    </source>
</evidence>
<sequence>MTSEIAPVTIQPDGGPVALSSDSTKERSDPPQCVNAITVRPPRSIVDTFNAFVPTGDFAFMKPFPPLSVFLEQCLTPEIYSIYKILGEVRLWAEENQLPFPINVVNFCEVVEQQKYHIVQYLQKPSGDGDGIYIIGQDWNYSPNGDISVLESIESQFTSKRPSDVDFHPLVVQNPDQAETQKNTQGRPAIDIFISIETAQDLAMRLKSKNSDKIRKMFRASMEVMQRYERTQNSFISQRKVAEAIHSQIRKDFKGRTEVLYVAYAGDHMIDGVPVATGKVGYSKTPYARYSSLKHQYSKELLFTWMVACVDAEFFETQVKGSELFKLGKCDVQNWTEVWALSKVPMSAMIRFIEKGLKEYLSKGRVTPVLQAIIPLQLGSTEQLAILAAQKELKDKDIELQSSNMEALRLQLRIELTKLERTKLEVYGRDGNICQLPPAHEEHGDSIELFAGDDQDDDINEDEEPPFGTEEMTSHSLPPQKDFYSFLLEHCEYSEGMIPKVLYGIPTRNTEGYSIIYPSLNLGCCASLPAIKWHVVAQGRVDIYVKQKFSKVQTPPQT</sequence>
<keyword evidence="3" id="KW-1185">Reference proteome</keyword>
<dbReference type="AlphaFoldDB" id="A0A138ZWZ0"/>
<proteinExistence type="predicted"/>
<organism evidence="2 3">
    <name type="scientific">Gonapodya prolifera (strain JEL478)</name>
    <name type="common">Monoblepharis prolifera</name>
    <dbReference type="NCBI Taxonomy" id="1344416"/>
    <lineage>
        <taxon>Eukaryota</taxon>
        <taxon>Fungi</taxon>
        <taxon>Fungi incertae sedis</taxon>
        <taxon>Chytridiomycota</taxon>
        <taxon>Chytridiomycota incertae sedis</taxon>
        <taxon>Monoblepharidomycetes</taxon>
        <taxon>Monoblepharidales</taxon>
        <taxon>Gonapodyaceae</taxon>
        <taxon>Gonapodya</taxon>
    </lineage>
</organism>
<protein>
    <submittedName>
        <fullName evidence="2">Uncharacterized protein</fullName>
    </submittedName>
</protein>
<accession>A0A138ZWZ0</accession>
<reference evidence="2 3" key="1">
    <citation type="journal article" date="2015" name="Genome Biol. Evol.">
        <title>Phylogenomic analyses indicate that early fungi evolved digesting cell walls of algal ancestors of land plants.</title>
        <authorList>
            <person name="Chang Y."/>
            <person name="Wang S."/>
            <person name="Sekimoto S."/>
            <person name="Aerts A.L."/>
            <person name="Choi C."/>
            <person name="Clum A."/>
            <person name="LaButti K.M."/>
            <person name="Lindquist E.A."/>
            <person name="Yee Ngan C."/>
            <person name="Ohm R.A."/>
            <person name="Salamov A.A."/>
            <person name="Grigoriev I.V."/>
            <person name="Spatafora J.W."/>
            <person name="Berbee M.L."/>
        </authorList>
    </citation>
    <scope>NUCLEOTIDE SEQUENCE [LARGE SCALE GENOMIC DNA]</scope>
    <source>
        <strain evidence="2 3">JEL478</strain>
    </source>
</reference>